<keyword evidence="7" id="KW-0206">Cytoskeleton</keyword>
<evidence type="ECO:0000313" key="13">
    <source>
        <dbReference type="Proteomes" id="UP000525205"/>
    </source>
</evidence>
<comment type="similarity">
    <text evidence="2">Belongs to the DRC9 family.</text>
</comment>
<proteinExistence type="inferred from homology"/>
<gene>
    <name evidence="12" type="primary">Iqcg</name>
    <name evidence="12" type="ORF">COCCOC_R05635</name>
</gene>
<comment type="caution">
    <text evidence="12">The sequence shown here is derived from an EMBL/GenBank/DDBJ whole genome shotgun (WGS) entry which is preliminary data.</text>
</comment>
<evidence type="ECO:0000256" key="3">
    <source>
        <dbReference type="ARBA" id="ARBA00013738"/>
    </source>
</evidence>
<feature type="non-terminal residue" evidence="12">
    <location>
        <position position="400"/>
    </location>
</feature>
<dbReference type="Proteomes" id="UP000525205">
    <property type="component" value="Unassembled WGS sequence"/>
</dbReference>
<dbReference type="AlphaFoldDB" id="A0A7K8PU31"/>
<dbReference type="GO" id="GO:0005737">
    <property type="term" value="C:cytoplasm"/>
    <property type="evidence" value="ECO:0007669"/>
    <property type="project" value="TreeGrafter"/>
</dbReference>
<accession>A0A7K8PU31</accession>
<evidence type="ECO:0000256" key="9">
    <source>
        <dbReference type="ARBA" id="ARBA00032183"/>
    </source>
</evidence>
<dbReference type="PANTHER" id="PTHR14871:SF1">
    <property type="entry name" value="DYNEIN REGULATORY COMPLEX PROTEIN 9"/>
    <property type="match status" value="1"/>
</dbReference>
<evidence type="ECO:0000256" key="6">
    <source>
        <dbReference type="ARBA" id="ARBA00023069"/>
    </source>
</evidence>
<keyword evidence="13" id="KW-1185">Reference proteome</keyword>
<dbReference type="EMBL" id="VWPP01000679">
    <property type="protein sequence ID" value="NXE82883.1"/>
    <property type="molecule type" value="Genomic_DNA"/>
</dbReference>
<dbReference type="Pfam" id="PF00612">
    <property type="entry name" value="IQ"/>
    <property type="match status" value="1"/>
</dbReference>
<feature type="region of interest" description="Disordered" evidence="11">
    <location>
        <begin position="378"/>
        <end position="400"/>
    </location>
</feature>
<comment type="subcellular location">
    <subcellularLocation>
        <location evidence="1">Cytoplasm</location>
        <location evidence="1">Cytoskeleton</location>
        <location evidence="1">Flagellum axoneme</location>
    </subcellularLocation>
</comment>
<name>A0A7K8PU31_COCCO</name>
<evidence type="ECO:0000256" key="1">
    <source>
        <dbReference type="ARBA" id="ARBA00004611"/>
    </source>
</evidence>
<evidence type="ECO:0000256" key="8">
    <source>
        <dbReference type="ARBA" id="ARBA00023273"/>
    </source>
</evidence>
<keyword evidence="5" id="KW-0282">Flagellum</keyword>
<dbReference type="SMART" id="SM00015">
    <property type="entry name" value="IQ"/>
    <property type="match status" value="1"/>
</dbReference>
<organism evidence="12 13">
    <name type="scientific">Cochlearius cochlearius</name>
    <name type="common">Boat-billed heron</name>
    <dbReference type="NCBI Taxonomy" id="110676"/>
    <lineage>
        <taxon>Eukaryota</taxon>
        <taxon>Metazoa</taxon>
        <taxon>Chordata</taxon>
        <taxon>Craniata</taxon>
        <taxon>Vertebrata</taxon>
        <taxon>Euteleostomi</taxon>
        <taxon>Archelosauria</taxon>
        <taxon>Archosauria</taxon>
        <taxon>Dinosauria</taxon>
        <taxon>Saurischia</taxon>
        <taxon>Theropoda</taxon>
        <taxon>Coelurosauria</taxon>
        <taxon>Aves</taxon>
        <taxon>Neognathae</taxon>
        <taxon>Neoaves</taxon>
        <taxon>Aequornithes</taxon>
        <taxon>Pelecaniformes</taxon>
        <taxon>Ardeidae</taxon>
        <taxon>Cochlearius</taxon>
    </lineage>
</organism>
<evidence type="ECO:0000256" key="7">
    <source>
        <dbReference type="ARBA" id="ARBA00023212"/>
    </source>
</evidence>
<dbReference type="GO" id="GO:0036126">
    <property type="term" value="C:sperm flagellum"/>
    <property type="evidence" value="ECO:0007669"/>
    <property type="project" value="TreeGrafter"/>
</dbReference>
<feature type="compositionally biased region" description="Polar residues" evidence="11">
    <location>
        <begin position="72"/>
        <end position="82"/>
    </location>
</feature>
<evidence type="ECO:0000256" key="2">
    <source>
        <dbReference type="ARBA" id="ARBA00008222"/>
    </source>
</evidence>
<keyword evidence="10" id="KW-0175">Coiled coil</keyword>
<evidence type="ECO:0000256" key="10">
    <source>
        <dbReference type="SAM" id="Coils"/>
    </source>
</evidence>
<dbReference type="InterPro" id="IPR000048">
    <property type="entry name" value="IQ_motif_EF-hand-BS"/>
</dbReference>
<feature type="compositionally biased region" description="Basic residues" evidence="11">
    <location>
        <begin position="386"/>
        <end position="400"/>
    </location>
</feature>
<sequence>MEKFTHLEALLFIAVLENCVDQLSILGFIMPVSHEGKTDTSHTGIQEMKEITETQKELDVKCQELKAAKQGSRGTATSMSLKSTEHKQQLGKSEGLKSTHHLSSRAMKHSALSVENLRKIQADRRYASDVIAVTMKKMQESGTFNSLTEANEREKAKKSKFHDILIRSEEGKKEIKSLEKQLQDVKKQTEIELQNRDSIIAYLRDELQEMKAKMNMESCYTKKSTDLQVHQTQKKCSNAEDALDKEIQKLRSKTDEEIRVHMEIENFLRQHHKACMVEEKLEYWVDKYENDTDAKDEELDALKASKANNLEMLQSLAKECQTFEETIISDRMEKEAKRRQLEQDALELKSILKLQAWWRGTMVRRNLGPYQALRKIREKQLSRQKEKGKKGKSGAKKTTR</sequence>
<evidence type="ECO:0000313" key="12">
    <source>
        <dbReference type="EMBL" id="NXE82883.1"/>
    </source>
</evidence>
<protein>
    <recommendedName>
        <fullName evidence="3">Dynein regulatory complex protein 9</fullName>
    </recommendedName>
    <alternativeName>
        <fullName evidence="9">IQ domain-containing protein G</fullName>
    </alternativeName>
</protein>
<feature type="non-terminal residue" evidence="12">
    <location>
        <position position="1"/>
    </location>
</feature>
<dbReference type="CDD" id="cd23766">
    <property type="entry name" value="IQCG"/>
    <property type="match status" value="1"/>
</dbReference>
<keyword evidence="8" id="KW-0966">Cell projection</keyword>
<evidence type="ECO:0000256" key="4">
    <source>
        <dbReference type="ARBA" id="ARBA00022490"/>
    </source>
</evidence>
<dbReference type="GO" id="GO:0007288">
    <property type="term" value="P:sperm axoneme assembly"/>
    <property type="evidence" value="ECO:0007669"/>
    <property type="project" value="TreeGrafter"/>
</dbReference>
<feature type="coiled-coil region" evidence="10">
    <location>
        <begin position="229"/>
        <end position="256"/>
    </location>
</feature>
<feature type="region of interest" description="Disordered" evidence="11">
    <location>
        <begin position="69"/>
        <end position="110"/>
    </location>
</feature>
<keyword evidence="6" id="KW-0969">Cilium</keyword>
<evidence type="ECO:0000256" key="11">
    <source>
        <dbReference type="SAM" id="MobiDB-lite"/>
    </source>
</evidence>
<evidence type="ECO:0000256" key="5">
    <source>
        <dbReference type="ARBA" id="ARBA00022846"/>
    </source>
</evidence>
<keyword evidence="4" id="KW-0963">Cytoplasm</keyword>
<dbReference type="InterPro" id="IPR042618">
    <property type="entry name" value="IQCG"/>
</dbReference>
<dbReference type="PANTHER" id="PTHR14871">
    <property type="entry name" value="DYNEIN REGULATORY COMPLEX PROTEIN 9"/>
    <property type="match status" value="1"/>
</dbReference>
<feature type="compositionally biased region" description="Basic residues" evidence="11">
    <location>
        <begin position="98"/>
        <end position="108"/>
    </location>
</feature>
<reference evidence="12 13" key="1">
    <citation type="submission" date="2019-09" db="EMBL/GenBank/DDBJ databases">
        <title>Bird 10,000 Genomes (B10K) Project - Family phase.</title>
        <authorList>
            <person name="Zhang G."/>
        </authorList>
    </citation>
    <scope>NUCLEOTIDE SEQUENCE [LARGE SCALE GENOMIC DNA]</scope>
    <source>
        <strain evidence="12">B10K-CU-031-03</strain>
        <tissue evidence="12">Muscle</tissue>
    </source>
</reference>
<dbReference type="PROSITE" id="PS50096">
    <property type="entry name" value="IQ"/>
    <property type="match status" value="1"/>
</dbReference>
<feature type="coiled-coil region" evidence="10">
    <location>
        <begin position="168"/>
        <end position="195"/>
    </location>
</feature>